<gene>
    <name evidence="2" type="ORF">CERSUDRAFT_123383</name>
</gene>
<dbReference type="HOGENOM" id="CLU_022883_6_0_1"/>
<feature type="transmembrane region" description="Helical" evidence="1">
    <location>
        <begin position="39"/>
        <end position="56"/>
    </location>
</feature>
<feature type="transmembrane region" description="Helical" evidence="1">
    <location>
        <begin position="301"/>
        <end position="322"/>
    </location>
</feature>
<accession>M2QZ32</accession>
<dbReference type="PANTHER" id="PTHR35043:SF7">
    <property type="entry name" value="TRANSCRIPTION FACTOR DOMAIN-CONTAINING PROTEIN"/>
    <property type="match status" value="1"/>
</dbReference>
<evidence type="ECO:0000313" key="2">
    <source>
        <dbReference type="EMBL" id="EMD37400.1"/>
    </source>
</evidence>
<keyword evidence="3" id="KW-1185">Reference proteome</keyword>
<dbReference type="Proteomes" id="UP000016930">
    <property type="component" value="Unassembled WGS sequence"/>
</dbReference>
<evidence type="ECO:0000256" key="1">
    <source>
        <dbReference type="SAM" id="Phobius"/>
    </source>
</evidence>
<keyword evidence="1" id="KW-1133">Transmembrane helix</keyword>
<protein>
    <submittedName>
        <fullName evidence="2">Uncharacterized protein</fullName>
    </submittedName>
</protein>
<feature type="transmembrane region" description="Helical" evidence="1">
    <location>
        <begin position="368"/>
        <end position="388"/>
    </location>
</feature>
<evidence type="ECO:0000313" key="3">
    <source>
        <dbReference type="Proteomes" id="UP000016930"/>
    </source>
</evidence>
<dbReference type="EMBL" id="KB445796">
    <property type="protein sequence ID" value="EMD37400.1"/>
    <property type="molecule type" value="Genomic_DNA"/>
</dbReference>
<feature type="transmembrane region" description="Helical" evidence="1">
    <location>
        <begin position="77"/>
        <end position="98"/>
    </location>
</feature>
<reference evidence="2 3" key="1">
    <citation type="journal article" date="2012" name="Proc. Natl. Acad. Sci. U.S.A.">
        <title>Comparative genomics of Ceriporiopsis subvermispora and Phanerochaete chrysosporium provide insight into selective ligninolysis.</title>
        <authorList>
            <person name="Fernandez-Fueyo E."/>
            <person name="Ruiz-Duenas F.J."/>
            <person name="Ferreira P."/>
            <person name="Floudas D."/>
            <person name="Hibbett D.S."/>
            <person name="Canessa P."/>
            <person name="Larrondo L.F."/>
            <person name="James T.Y."/>
            <person name="Seelenfreund D."/>
            <person name="Lobos S."/>
            <person name="Polanco R."/>
            <person name="Tello M."/>
            <person name="Honda Y."/>
            <person name="Watanabe T."/>
            <person name="Watanabe T."/>
            <person name="Ryu J.S."/>
            <person name="Kubicek C.P."/>
            <person name="Schmoll M."/>
            <person name="Gaskell J."/>
            <person name="Hammel K.E."/>
            <person name="St John F.J."/>
            <person name="Vanden Wymelenberg A."/>
            <person name="Sabat G."/>
            <person name="Splinter BonDurant S."/>
            <person name="Syed K."/>
            <person name="Yadav J.S."/>
            <person name="Doddapaneni H."/>
            <person name="Subramanian V."/>
            <person name="Lavin J.L."/>
            <person name="Oguiza J.A."/>
            <person name="Perez G."/>
            <person name="Pisabarro A.G."/>
            <person name="Ramirez L."/>
            <person name="Santoyo F."/>
            <person name="Master E."/>
            <person name="Coutinho P.M."/>
            <person name="Henrissat B."/>
            <person name="Lombard V."/>
            <person name="Magnuson J.K."/>
            <person name="Kuees U."/>
            <person name="Hori C."/>
            <person name="Igarashi K."/>
            <person name="Samejima M."/>
            <person name="Held B.W."/>
            <person name="Barry K.W."/>
            <person name="LaButti K.M."/>
            <person name="Lapidus A."/>
            <person name="Lindquist E.A."/>
            <person name="Lucas S.M."/>
            <person name="Riley R."/>
            <person name="Salamov A.A."/>
            <person name="Hoffmeister D."/>
            <person name="Schwenk D."/>
            <person name="Hadar Y."/>
            <person name="Yarden O."/>
            <person name="de Vries R.P."/>
            <person name="Wiebenga A."/>
            <person name="Stenlid J."/>
            <person name="Eastwood D."/>
            <person name="Grigoriev I.V."/>
            <person name="Berka R.M."/>
            <person name="Blanchette R.A."/>
            <person name="Kersten P."/>
            <person name="Martinez A.T."/>
            <person name="Vicuna R."/>
            <person name="Cullen D."/>
        </authorList>
    </citation>
    <scope>NUCLEOTIDE SEQUENCE [LARGE SCALE GENOMIC DNA]</scope>
    <source>
        <strain evidence="2 3">B</strain>
    </source>
</reference>
<feature type="transmembrane region" description="Helical" evidence="1">
    <location>
        <begin position="334"/>
        <end position="356"/>
    </location>
</feature>
<dbReference type="PANTHER" id="PTHR35043">
    <property type="entry name" value="TRANSCRIPTION FACTOR DOMAIN-CONTAINING PROTEIN"/>
    <property type="match status" value="1"/>
</dbReference>
<keyword evidence="1" id="KW-0812">Transmembrane</keyword>
<organism evidence="2 3">
    <name type="scientific">Ceriporiopsis subvermispora (strain B)</name>
    <name type="common">White-rot fungus</name>
    <name type="synonym">Gelatoporia subvermispora</name>
    <dbReference type="NCBI Taxonomy" id="914234"/>
    <lineage>
        <taxon>Eukaryota</taxon>
        <taxon>Fungi</taxon>
        <taxon>Dikarya</taxon>
        <taxon>Basidiomycota</taxon>
        <taxon>Agaricomycotina</taxon>
        <taxon>Agaricomycetes</taxon>
        <taxon>Polyporales</taxon>
        <taxon>Gelatoporiaceae</taxon>
        <taxon>Gelatoporia</taxon>
    </lineage>
</organism>
<proteinExistence type="predicted"/>
<sequence>MPIRSLLHASGKLSQFAPFRQRREDIPDALDMQAVWGTLWYPFFLPLTMAPTLDFYSNVTLDTHGFVPDPRSRGTMGILWSSLSTLMLCTWIVVYRGRTMHIGPAVLEKLALGCLFVLAPEIPLACALCEVLEVRRSLALYRGHRDECPGEEWSANDCVYVSTGGYALEGRRSLTMEDILILIRHRFISERLPKSVSTRYTCSAVTAVKTIAYMQALWLVAQCITRVAINAPISTLEVGTLAYILIASMIEVVNWRIPPCFEISIPIPLLPGKTYEDAERIMQDPHCINCTKPRSANLETWFARILVVATCVGFGLWCCLAWNNTFPSRTEQQLWRICAVLSTFPLPVAVIAIAVLNPSQRRSGSLMYIVSKFMYSFALALSTALYIFPRSFLVIEMIIGLRQMAPGTFNVIRWTTFLPHI</sequence>
<keyword evidence="1" id="KW-0472">Membrane</keyword>
<dbReference type="OrthoDB" id="2733714at2759"/>
<dbReference type="AlphaFoldDB" id="M2QZ32"/>
<name>M2QZ32_CERS8</name>